<evidence type="ECO:0000256" key="4">
    <source>
        <dbReference type="ARBA" id="ARBA00023136"/>
    </source>
</evidence>
<dbReference type="EMBL" id="PELM01000062">
    <property type="protein sequence ID" value="RTH04364.1"/>
    <property type="molecule type" value="Genomic_DNA"/>
</dbReference>
<proteinExistence type="predicted"/>
<dbReference type="GO" id="GO:0012505">
    <property type="term" value="C:endomembrane system"/>
    <property type="evidence" value="ECO:0007669"/>
    <property type="project" value="UniProtKB-SubCell"/>
</dbReference>
<dbReference type="RefSeq" id="WP_126187142.1">
    <property type="nucleotide sequence ID" value="NZ_PELM01000062.1"/>
</dbReference>
<evidence type="ECO:0000313" key="7">
    <source>
        <dbReference type="EMBL" id="RTH04364.1"/>
    </source>
</evidence>
<feature type="domain" description="HTTM-like" evidence="6">
    <location>
        <begin position="17"/>
        <end position="282"/>
    </location>
</feature>
<evidence type="ECO:0000256" key="1">
    <source>
        <dbReference type="ARBA" id="ARBA00004127"/>
    </source>
</evidence>
<dbReference type="GO" id="GO:0015035">
    <property type="term" value="F:protein-disulfide reductase activity"/>
    <property type="evidence" value="ECO:0007669"/>
    <property type="project" value="InterPro"/>
</dbReference>
<dbReference type="InterPro" id="IPR007263">
    <property type="entry name" value="DCC1-like"/>
</dbReference>
<dbReference type="InterPro" id="IPR052964">
    <property type="entry name" value="Sporulation_signal_mat"/>
</dbReference>
<dbReference type="InterPro" id="IPR011020">
    <property type="entry name" value="HTTM-like"/>
</dbReference>
<comment type="caution">
    <text evidence="7">The sequence shown here is derived from an EMBL/GenBank/DDBJ whole genome shotgun (WGS) entry which is preliminary data.</text>
</comment>
<accession>A0A430RAG7</accession>
<dbReference type="PANTHER" id="PTHR39535">
    <property type="entry name" value="SPORULATION-DELAYING PROTEIN SDPB"/>
    <property type="match status" value="1"/>
</dbReference>
<keyword evidence="4 5" id="KW-0472">Membrane</keyword>
<dbReference type="AlphaFoldDB" id="A0A430RAG7"/>
<protein>
    <recommendedName>
        <fullName evidence="6">HTTM-like domain-containing protein</fullName>
    </recommendedName>
</protein>
<dbReference type="PANTHER" id="PTHR39535:SF2">
    <property type="entry name" value="HTTM DOMAIN-CONTAINING PROTEIN"/>
    <property type="match status" value="1"/>
</dbReference>
<name>A0A430RAG7_THESC</name>
<evidence type="ECO:0000256" key="5">
    <source>
        <dbReference type="SAM" id="Phobius"/>
    </source>
</evidence>
<reference evidence="7 8" key="1">
    <citation type="journal article" date="2019" name="Extremophiles">
        <title>Biogeography of thermophiles and predominance of Thermus scotoductus in domestic water heaters.</title>
        <authorList>
            <person name="Wilpiszeski R.L."/>
            <person name="Zhang Z."/>
            <person name="House C.H."/>
        </authorList>
    </citation>
    <scope>NUCLEOTIDE SEQUENCE [LARGE SCALE GENOMIC DNA]</scope>
    <source>
        <strain evidence="7 8">38_S38</strain>
    </source>
</reference>
<keyword evidence="3 5" id="KW-1133">Transmembrane helix</keyword>
<evidence type="ECO:0000259" key="6">
    <source>
        <dbReference type="SMART" id="SM00752"/>
    </source>
</evidence>
<sequence length="423" mass="47554">MEEDMSSLWSFYKTLESQPFNRIGARLLQIGVGAVILYRTVTELPFAQYLYGPDGPAIGSTITWLGPIGVWVDTVFYSAWGVYLTLALWGLGGLGLILGFRPRLSTLLALIGSLLVELRGNTGDGGDNILRLLLLYMLFFHPRIEQLSATASGTAVFSHNIGVIAVYAQLIILYLVSATTKLQGEVWINGTAAYYVTQLDSYGPPWASVRELFKNPWITTLATYSTIFYQLFFPAMLLAPPTFYSLWTVFGILLHLSFAILMGLVTFSAVMISLLLFTLGDKEWALLAQVTKRWIPKLIVFVDSDCPYCSWTGRWIKRMDLLGLFLVTPYRTDMSFRRYNLDLEAVDREMHVVRQLGDKYRIFRGFDAVVAVIKHLPPLWPVLPIAVLLQLSGLGPKLYRWLADHRILVTAGSCQGESCPIKR</sequence>
<keyword evidence="2 5" id="KW-0812">Transmembrane</keyword>
<feature type="transmembrane region" description="Helical" evidence="5">
    <location>
        <begin position="244"/>
        <end position="277"/>
    </location>
</feature>
<organism evidence="7 8">
    <name type="scientific">Thermus scotoductus</name>
    <dbReference type="NCBI Taxonomy" id="37636"/>
    <lineage>
        <taxon>Bacteria</taxon>
        <taxon>Thermotogati</taxon>
        <taxon>Deinococcota</taxon>
        <taxon>Deinococci</taxon>
        <taxon>Thermales</taxon>
        <taxon>Thermaceae</taxon>
        <taxon>Thermus</taxon>
    </lineage>
</organism>
<dbReference type="SMART" id="SM00752">
    <property type="entry name" value="HTTM"/>
    <property type="match status" value="1"/>
</dbReference>
<feature type="transmembrane region" description="Helical" evidence="5">
    <location>
        <begin position="156"/>
        <end position="176"/>
    </location>
</feature>
<gene>
    <name evidence="7" type="ORF">CSW50_02885</name>
</gene>
<dbReference type="Proteomes" id="UP000288082">
    <property type="component" value="Unassembled WGS sequence"/>
</dbReference>
<evidence type="ECO:0000256" key="3">
    <source>
        <dbReference type="ARBA" id="ARBA00022989"/>
    </source>
</evidence>
<feature type="transmembrane region" description="Helical" evidence="5">
    <location>
        <begin position="80"/>
        <end position="100"/>
    </location>
</feature>
<comment type="subcellular location">
    <subcellularLocation>
        <location evidence="1">Endomembrane system</location>
        <topology evidence="1">Multi-pass membrane protein</topology>
    </subcellularLocation>
</comment>
<dbReference type="Pfam" id="PF04134">
    <property type="entry name" value="DCC1-like"/>
    <property type="match status" value="1"/>
</dbReference>
<feature type="transmembrane region" description="Helical" evidence="5">
    <location>
        <begin position="217"/>
        <end position="238"/>
    </location>
</feature>
<evidence type="ECO:0000256" key="2">
    <source>
        <dbReference type="ARBA" id="ARBA00022692"/>
    </source>
</evidence>
<evidence type="ECO:0000313" key="8">
    <source>
        <dbReference type="Proteomes" id="UP000288082"/>
    </source>
</evidence>